<proteinExistence type="predicted"/>
<feature type="transmembrane region" description="Helical" evidence="6">
    <location>
        <begin position="12"/>
        <end position="36"/>
    </location>
</feature>
<evidence type="ECO:0000256" key="4">
    <source>
        <dbReference type="ARBA" id="ARBA00022989"/>
    </source>
</evidence>
<dbReference type="PANTHER" id="PTHR45649:SF27">
    <property type="entry name" value="CHOLINE TRANSPORTER (EUROFUNG)"/>
    <property type="match status" value="1"/>
</dbReference>
<keyword evidence="5 6" id="KW-0472">Membrane</keyword>
<keyword evidence="4 6" id="KW-1133">Transmembrane helix</keyword>
<name>A0A6A6UMY5_9PEZI</name>
<feature type="transmembrane region" description="Helical" evidence="6">
    <location>
        <begin position="443"/>
        <end position="462"/>
    </location>
</feature>
<feature type="transmembrane region" description="Helical" evidence="6">
    <location>
        <begin position="42"/>
        <end position="62"/>
    </location>
</feature>
<feature type="transmembrane region" description="Helical" evidence="6">
    <location>
        <begin position="348"/>
        <end position="373"/>
    </location>
</feature>
<feature type="transmembrane region" description="Helical" evidence="6">
    <location>
        <begin position="97"/>
        <end position="121"/>
    </location>
</feature>
<evidence type="ECO:0000256" key="6">
    <source>
        <dbReference type="SAM" id="Phobius"/>
    </source>
</evidence>
<evidence type="ECO:0000313" key="8">
    <source>
        <dbReference type="Proteomes" id="UP000799302"/>
    </source>
</evidence>
<feature type="transmembrane region" description="Helical" evidence="6">
    <location>
        <begin position="200"/>
        <end position="220"/>
    </location>
</feature>
<organism evidence="7 8">
    <name type="scientific">Microthyrium microscopicum</name>
    <dbReference type="NCBI Taxonomy" id="703497"/>
    <lineage>
        <taxon>Eukaryota</taxon>
        <taxon>Fungi</taxon>
        <taxon>Dikarya</taxon>
        <taxon>Ascomycota</taxon>
        <taxon>Pezizomycotina</taxon>
        <taxon>Dothideomycetes</taxon>
        <taxon>Dothideomycetes incertae sedis</taxon>
        <taxon>Microthyriales</taxon>
        <taxon>Microthyriaceae</taxon>
        <taxon>Microthyrium</taxon>
    </lineage>
</organism>
<feature type="transmembrane region" description="Helical" evidence="6">
    <location>
        <begin position="409"/>
        <end position="431"/>
    </location>
</feature>
<evidence type="ECO:0000256" key="2">
    <source>
        <dbReference type="ARBA" id="ARBA00022448"/>
    </source>
</evidence>
<dbReference type="AlphaFoldDB" id="A0A6A6UMY5"/>
<reference evidence="7" key="1">
    <citation type="journal article" date="2020" name="Stud. Mycol.">
        <title>101 Dothideomycetes genomes: a test case for predicting lifestyles and emergence of pathogens.</title>
        <authorList>
            <person name="Haridas S."/>
            <person name="Albert R."/>
            <person name="Binder M."/>
            <person name="Bloem J."/>
            <person name="Labutti K."/>
            <person name="Salamov A."/>
            <person name="Andreopoulos B."/>
            <person name="Baker S."/>
            <person name="Barry K."/>
            <person name="Bills G."/>
            <person name="Bluhm B."/>
            <person name="Cannon C."/>
            <person name="Castanera R."/>
            <person name="Culley D."/>
            <person name="Daum C."/>
            <person name="Ezra D."/>
            <person name="Gonzalez J."/>
            <person name="Henrissat B."/>
            <person name="Kuo A."/>
            <person name="Liang C."/>
            <person name="Lipzen A."/>
            <person name="Lutzoni F."/>
            <person name="Magnuson J."/>
            <person name="Mondo S."/>
            <person name="Nolan M."/>
            <person name="Ohm R."/>
            <person name="Pangilinan J."/>
            <person name="Park H.-J."/>
            <person name="Ramirez L."/>
            <person name="Alfaro M."/>
            <person name="Sun H."/>
            <person name="Tritt A."/>
            <person name="Yoshinaga Y."/>
            <person name="Zwiers L.-H."/>
            <person name="Turgeon B."/>
            <person name="Goodwin S."/>
            <person name="Spatafora J."/>
            <person name="Crous P."/>
            <person name="Grigoriev I."/>
        </authorList>
    </citation>
    <scope>NUCLEOTIDE SEQUENCE</scope>
    <source>
        <strain evidence="7">CBS 115976</strain>
    </source>
</reference>
<dbReference type="OrthoDB" id="5011175at2759"/>
<gene>
    <name evidence="7" type="ORF">BT63DRAFT_145543</name>
</gene>
<sequence length="512" mass="55919">MIEAREKYGPITLGLFAIVLTGVWAFASGTLGIGLSSGGFPVLIYGSLVVGFCTSVIALCLAQYGSAHPHEAGCTLIATKLGGPEWGRLCGFYTGGFHTLAVICTPAANILVACQLVATLGTIMHPDWIPHRWQIWLIFQALNIFYVVAIKFGFRYMNWVTNIAAAFLLITFLALLGVLGKSSTGAASNDFVWKNVVNETGWSTTIGVLIGISNIMYIYGPPHWLLNMAEDVKNPSRSLPIAISIQQVGNIFTLFAFYVAGGYAITDWSALLTTTYPAPAGALFEQATKSQGGAFALLFCVVLPTLIGTMSYISANLRLVHGFAATGALPYQDWLLRMDPQGEVPTNLLYLVAIVNFLLSCIYLGSYVGFTIILSSANLLYALGFFPIFLAFILTKGRYLGRNGWFKMPIWLGMSCALFSVVYLVLTVIIYCLPPLYPVTIENMNWSCVFGIFGMIFLSVIWKAYAKTRYVGYPDLLEGAGTEPENHHAIIEEDLKHSGNKGPDERAWEKTS</sequence>
<keyword evidence="3 6" id="KW-0812">Transmembrane</keyword>
<dbReference type="GO" id="GO:0022857">
    <property type="term" value="F:transmembrane transporter activity"/>
    <property type="evidence" value="ECO:0007669"/>
    <property type="project" value="InterPro"/>
</dbReference>
<protein>
    <submittedName>
        <fullName evidence="7">Amino acid transporter</fullName>
    </submittedName>
</protein>
<dbReference type="GO" id="GO:0016020">
    <property type="term" value="C:membrane"/>
    <property type="evidence" value="ECO:0007669"/>
    <property type="project" value="UniProtKB-SubCell"/>
</dbReference>
<dbReference type="EMBL" id="MU004231">
    <property type="protein sequence ID" value="KAF2673056.1"/>
    <property type="molecule type" value="Genomic_DNA"/>
</dbReference>
<feature type="transmembrane region" description="Helical" evidence="6">
    <location>
        <begin position="293"/>
        <end position="313"/>
    </location>
</feature>
<dbReference type="Gene3D" id="1.20.1740.10">
    <property type="entry name" value="Amino acid/polyamine transporter I"/>
    <property type="match status" value="1"/>
</dbReference>
<evidence type="ECO:0000256" key="3">
    <source>
        <dbReference type="ARBA" id="ARBA00022692"/>
    </source>
</evidence>
<evidence type="ECO:0000313" key="7">
    <source>
        <dbReference type="EMBL" id="KAF2673056.1"/>
    </source>
</evidence>
<dbReference type="InterPro" id="IPR002293">
    <property type="entry name" value="AA/rel_permease1"/>
</dbReference>
<keyword evidence="2" id="KW-0813">Transport</keyword>
<feature type="transmembrane region" description="Helical" evidence="6">
    <location>
        <begin position="133"/>
        <end position="152"/>
    </location>
</feature>
<dbReference type="PIRSF" id="PIRSF006060">
    <property type="entry name" value="AA_transporter"/>
    <property type="match status" value="1"/>
</dbReference>
<evidence type="ECO:0000256" key="5">
    <source>
        <dbReference type="ARBA" id="ARBA00023136"/>
    </source>
</evidence>
<evidence type="ECO:0000256" key="1">
    <source>
        <dbReference type="ARBA" id="ARBA00004141"/>
    </source>
</evidence>
<keyword evidence="8" id="KW-1185">Reference proteome</keyword>
<feature type="transmembrane region" description="Helical" evidence="6">
    <location>
        <begin position="379"/>
        <end position="397"/>
    </location>
</feature>
<feature type="transmembrane region" description="Helical" evidence="6">
    <location>
        <begin position="241"/>
        <end position="265"/>
    </location>
</feature>
<accession>A0A6A6UMY5</accession>
<dbReference type="PANTHER" id="PTHR45649">
    <property type="entry name" value="AMINO-ACID PERMEASE BAT1"/>
    <property type="match status" value="1"/>
</dbReference>
<dbReference type="Proteomes" id="UP000799302">
    <property type="component" value="Unassembled WGS sequence"/>
</dbReference>
<comment type="subcellular location">
    <subcellularLocation>
        <location evidence="1">Membrane</location>
        <topology evidence="1">Multi-pass membrane protein</topology>
    </subcellularLocation>
</comment>
<feature type="transmembrane region" description="Helical" evidence="6">
    <location>
        <begin position="159"/>
        <end position="180"/>
    </location>
</feature>
<dbReference type="Pfam" id="PF13520">
    <property type="entry name" value="AA_permease_2"/>
    <property type="match status" value="1"/>
</dbReference>